<name>I4B2M4_TURPD</name>
<dbReference type="KEGG" id="tpx:Turpa_0880"/>
<accession>I4B2M4</accession>
<evidence type="ECO:0000313" key="3">
    <source>
        <dbReference type="Proteomes" id="UP000006048"/>
    </source>
</evidence>
<feature type="domain" description="ChrR-like cupin" evidence="1">
    <location>
        <begin position="69"/>
        <end position="163"/>
    </location>
</feature>
<dbReference type="InterPro" id="IPR025979">
    <property type="entry name" value="ChrR-like_cupin_dom"/>
</dbReference>
<dbReference type="Gene3D" id="2.60.120.10">
    <property type="entry name" value="Jelly Rolls"/>
    <property type="match status" value="1"/>
</dbReference>
<dbReference type="AlphaFoldDB" id="I4B2M4"/>
<gene>
    <name evidence="2" type="ordered locus">Turpa_0880</name>
</gene>
<dbReference type="RefSeq" id="WP_014802049.1">
    <property type="nucleotide sequence ID" value="NC_018020.1"/>
</dbReference>
<dbReference type="EMBL" id="CP002959">
    <property type="protein sequence ID" value="AFM11531.1"/>
    <property type="molecule type" value="Genomic_DNA"/>
</dbReference>
<dbReference type="STRING" id="869212.Turpa_0880"/>
<dbReference type="SUPFAM" id="SSF51182">
    <property type="entry name" value="RmlC-like cupins"/>
    <property type="match status" value="1"/>
</dbReference>
<proteinExistence type="predicted"/>
<dbReference type="Proteomes" id="UP000006048">
    <property type="component" value="Chromosome"/>
</dbReference>
<evidence type="ECO:0000313" key="2">
    <source>
        <dbReference type="EMBL" id="AFM11531.1"/>
    </source>
</evidence>
<dbReference type="InterPro" id="IPR014710">
    <property type="entry name" value="RmlC-like_jellyroll"/>
</dbReference>
<protein>
    <submittedName>
        <fullName evidence="2">Cupin 2 conserved barrel domain protein</fullName>
    </submittedName>
</protein>
<dbReference type="Pfam" id="PF12973">
    <property type="entry name" value="Cupin_7"/>
    <property type="match status" value="1"/>
</dbReference>
<reference evidence="2 3" key="1">
    <citation type="submission" date="2012-06" db="EMBL/GenBank/DDBJ databases">
        <title>The complete chromosome of genome of Turneriella parva DSM 21527.</title>
        <authorList>
            <consortium name="US DOE Joint Genome Institute (JGI-PGF)"/>
            <person name="Lucas S."/>
            <person name="Han J."/>
            <person name="Lapidus A."/>
            <person name="Bruce D."/>
            <person name="Goodwin L."/>
            <person name="Pitluck S."/>
            <person name="Peters L."/>
            <person name="Kyrpides N."/>
            <person name="Mavromatis K."/>
            <person name="Ivanova N."/>
            <person name="Mikhailova N."/>
            <person name="Chertkov O."/>
            <person name="Detter J.C."/>
            <person name="Tapia R."/>
            <person name="Han C."/>
            <person name="Land M."/>
            <person name="Hauser L."/>
            <person name="Markowitz V."/>
            <person name="Cheng J.-F."/>
            <person name="Hugenholtz P."/>
            <person name="Woyke T."/>
            <person name="Wu D."/>
            <person name="Gronow S."/>
            <person name="Wellnitz S."/>
            <person name="Brambilla E."/>
            <person name="Klenk H.-P."/>
            <person name="Eisen J.A."/>
        </authorList>
    </citation>
    <scope>NUCLEOTIDE SEQUENCE [LARGE SCALE GENOMIC DNA]</scope>
    <source>
        <strain evidence="3">ATCC BAA-1111 / DSM 21527 / NCTC 11395 / H</strain>
    </source>
</reference>
<sequence length="166" mass="18756">MKNWQHRILDAVTQGREPAWRDRLFRHRRAYAAEIERLATALCYGAEAVTPFHSLKERTLAAVAECEEQQVMPATTRNWKYLLPGIEICVLSEKQGHRSVLLRIKAGHTLPSHDHKTTEQAMVLEGSCYSGKSRLEKGDFFIADAGTRHEPVSAIEDCVLLVIAHP</sequence>
<evidence type="ECO:0000259" key="1">
    <source>
        <dbReference type="Pfam" id="PF12973"/>
    </source>
</evidence>
<organism evidence="2 3">
    <name type="scientific">Turneriella parva (strain ATCC BAA-1111 / DSM 21527 / NCTC 11395 / H)</name>
    <name type="common">Leptospira parva</name>
    <dbReference type="NCBI Taxonomy" id="869212"/>
    <lineage>
        <taxon>Bacteria</taxon>
        <taxon>Pseudomonadati</taxon>
        <taxon>Spirochaetota</taxon>
        <taxon>Spirochaetia</taxon>
        <taxon>Leptospirales</taxon>
        <taxon>Leptospiraceae</taxon>
        <taxon>Turneriella</taxon>
    </lineage>
</organism>
<dbReference type="InterPro" id="IPR011051">
    <property type="entry name" value="RmlC_Cupin_sf"/>
</dbReference>
<dbReference type="OrthoDB" id="7506908at2"/>
<dbReference type="HOGENOM" id="CLU_1601990_0_0_12"/>
<keyword evidence="3" id="KW-1185">Reference proteome</keyword>